<dbReference type="eggNOG" id="COG0457">
    <property type="taxonomic scope" value="Bacteria"/>
</dbReference>
<dbReference type="AlphaFoldDB" id="T0JRJ8"/>
<dbReference type="RefSeq" id="WP_021286731.1">
    <property type="nucleotide sequence ID" value="NZ_AUPZ01000002.1"/>
</dbReference>
<keyword evidence="1" id="KW-0472">Membrane</keyword>
<keyword evidence="3" id="KW-1185">Reference proteome</keyword>
<proteinExistence type="predicted"/>
<protein>
    <recommendedName>
        <fullName evidence="4">Transformation system protein</fullName>
    </recommendedName>
</protein>
<evidence type="ECO:0000313" key="3">
    <source>
        <dbReference type="Proteomes" id="UP000015520"/>
    </source>
</evidence>
<dbReference type="EMBL" id="AUPZ01000002">
    <property type="protein sequence ID" value="EQB40651.1"/>
    <property type="molecule type" value="Genomic_DNA"/>
</dbReference>
<keyword evidence="1" id="KW-0812">Transmembrane</keyword>
<keyword evidence="1" id="KW-1133">Transmembrane helix</keyword>
<name>T0JRJ8_9BACT</name>
<dbReference type="Proteomes" id="UP000015520">
    <property type="component" value="Unassembled WGS sequence"/>
</dbReference>
<accession>T0JRJ8</accession>
<comment type="caution">
    <text evidence="2">The sequence shown here is derived from an EMBL/GenBank/DDBJ whole genome shotgun (WGS) entry which is preliminary data.</text>
</comment>
<reference evidence="2 3" key="1">
    <citation type="submission" date="2013-07" db="EMBL/GenBank/DDBJ databases">
        <title>Sulfurimonas hongkongensis AST-10 Genome Sequencing.</title>
        <authorList>
            <person name="Cai L."/>
            <person name="Zhang T."/>
        </authorList>
    </citation>
    <scope>NUCLEOTIDE SEQUENCE [LARGE SCALE GENOMIC DNA]</scope>
    <source>
        <strain evidence="2 3">AST-10</strain>
    </source>
</reference>
<dbReference type="SUPFAM" id="SSF48452">
    <property type="entry name" value="TPR-like"/>
    <property type="match status" value="1"/>
</dbReference>
<dbReference type="InterPro" id="IPR011990">
    <property type="entry name" value="TPR-like_helical_dom_sf"/>
</dbReference>
<sequence length="274" mass="31966">MLNVHDLERKYKAYKLKNFLPYLVISLSLCVIFIVVLFVNSSDIFKSNKAHHNQKTFEVQLEQTKDAPIKGVDEKNETTKVAIEKKQETIEAKVDRGLILTPSLNFISSIKHSLPSNDVNYQKVINKNKIEKEIKTKKSKEKQVLKPAKKEPDSVVIEEVELQRSNPVKIHRQNTQDDINLVIRRFEKNNNPALSLFVAKKYYELENYNQSYNYALITNRINDNIDSSWIIFAKSLVKLDRKDEATKTLKRYIEHSKSTQAKTLLEEIERGKFR</sequence>
<dbReference type="STRING" id="1172190.M947_02250"/>
<organism evidence="2 3">
    <name type="scientific">Sulfurimonas hongkongensis</name>
    <dbReference type="NCBI Taxonomy" id="1172190"/>
    <lineage>
        <taxon>Bacteria</taxon>
        <taxon>Pseudomonadati</taxon>
        <taxon>Campylobacterota</taxon>
        <taxon>Epsilonproteobacteria</taxon>
        <taxon>Campylobacterales</taxon>
        <taxon>Sulfurimonadaceae</taxon>
        <taxon>Sulfurimonas</taxon>
    </lineage>
</organism>
<dbReference type="OrthoDB" id="5334424at2"/>
<evidence type="ECO:0000313" key="2">
    <source>
        <dbReference type="EMBL" id="EQB40651.1"/>
    </source>
</evidence>
<dbReference type="PATRIC" id="fig|1172190.3.peg.441"/>
<gene>
    <name evidence="2" type="ORF">M947_02250</name>
</gene>
<feature type="transmembrane region" description="Helical" evidence="1">
    <location>
        <begin position="20"/>
        <end position="39"/>
    </location>
</feature>
<evidence type="ECO:0000256" key="1">
    <source>
        <dbReference type="SAM" id="Phobius"/>
    </source>
</evidence>
<evidence type="ECO:0008006" key="4">
    <source>
        <dbReference type="Google" id="ProtNLM"/>
    </source>
</evidence>